<dbReference type="AlphaFoldDB" id="A0A164M4U8"/>
<dbReference type="EMBL" id="LJKE01000084">
    <property type="protein sequence ID" value="KZD58113.1"/>
    <property type="molecule type" value="Genomic_DNA"/>
</dbReference>
<evidence type="ECO:0000256" key="1">
    <source>
        <dbReference type="ARBA" id="ARBA00004651"/>
    </source>
</evidence>
<accession>A0A164M4U8</accession>
<feature type="transmembrane region" description="Helical" evidence="6">
    <location>
        <begin position="117"/>
        <end position="136"/>
    </location>
</feature>
<reference evidence="7 8" key="1">
    <citation type="submission" date="2015-09" db="EMBL/GenBank/DDBJ databases">
        <title>Bacillus cereus food isolates.</title>
        <authorList>
            <person name="Boekhorst J."/>
        </authorList>
    </citation>
    <scope>NUCLEOTIDE SEQUENCE [LARGE SCALE GENOMIC DNA]</scope>
    <source>
        <strain evidence="7 8">B4088</strain>
    </source>
</reference>
<feature type="transmembrane region" description="Helical" evidence="6">
    <location>
        <begin position="43"/>
        <end position="66"/>
    </location>
</feature>
<dbReference type="GO" id="GO:0005886">
    <property type="term" value="C:plasma membrane"/>
    <property type="evidence" value="ECO:0007669"/>
    <property type="project" value="UniProtKB-SubCell"/>
</dbReference>
<name>A0A164M4U8_BACCE</name>
<evidence type="ECO:0000256" key="6">
    <source>
        <dbReference type="SAM" id="Phobius"/>
    </source>
</evidence>
<feature type="transmembrane region" description="Helical" evidence="6">
    <location>
        <begin position="324"/>
        <end position="343"/>
    </location>
</feature>
<sequence length="488" mass="55604">MKNKSLFKNIIYNFIYTGLNLLFPLITAPYVSRILGASNLGKVNFAMVIVNWFILFATFGTTTYGIREIAKIRNNQEQLNKLFSEIFIINGAMSLIVTIIYYFVVFNISNFTLESPLFLILSLSIILNMFSIDWFFQGVEEYRYITIRNAFIKIFSLICIFLFIKQEEHYVLFGLISVIANGLNGILNYLYSRRYVKLQFKNIKPLRHFKFLKIFFMHTFVVNIYTNADQALLGFLIDTKAVAFMNRTKTVVSMAVAISTAISNATLPRASYYIKKDKLKFRQLLSEVPNFILWVTIPITIGCICLAPSIMFILGGEEFLEATLLFQILALTIICSPLATYLQYQVLVASDKEKLGLYCSIITSFLSLLLNIILIPIIGFLAAGIVQVISEISSVSMRYYIAKKKLGYKEISFINKSSFSYLVAALLMSGVVIYIRSIFNSLVLSFVIGAVAGALVYFIVLLLMKEKVMMIILNKLKGPLFKRFSNRH</sequence>
<dbReference type="PANTHER" id="PTHR30250">
    <property type="entry name" value="PST FAMILY PREDICTED COLANIC ACID TRANSPORTER"/>
    <property type="match status" value="1"/>
</dbReference>
<keyword evidence="2" id="KW-1003">Cell membrane</keyword>
<dbReference type="CDD" id="cd13128">
    <property type="entry name" value="MATE_Wzx_like"/>
    <property type="match status" value="1"/>
</dbReference>
<feature type="transmembrane region" description="Helical" evidence="6">
    <location>
        <begin position="413"/>
        <end position="435"/>
    </location>
</feature>
<gene>
    <name evidence="7" type="ORF">B4088_4395</name>
</gene>
<dbReference type="PANTHER" id="PTHR30250:SF11">
    <property type="entry name" value="O-ANTIGEN TRANSPORTER-RELATED"/>
    <property type="match status" value="1"/>
</dbReference>
<comment type="caution">
    <text evidence="7">The sequence shown here is derived from an EMBL/GenBank/DDBJ whole genome shotgun (WGS) entry which is preliminary data.</text>
</comment>
<evidence type="ECO:0000313" key="7">
    <source>
        <dbReference type="EMBL" id="KZD58113.1"/>
    </source>
</evidence>
<dbReference type="PATRIC" id="fig|1396.535.peg.1480"/>
<evidence type="ECO:0000313" key="8">
    <source>
        <dbReference type="Proteomes" id="UP000076482"/>
    </source>
</evidence>
<feature type="transmembrane region" description="Helical" evidence="6">
    <location>
        <begin position="248"/>
        <end position="267"/>
    </location>
</feature>
<feature type="transmembrane region" description="Helical" evidence="6">
    <location>
        <begin position="86"/>
        <end position="105"/>
    </location>
</feature>
<feature type="transmembrane region" description="Helical" evidence="6">
    <location>
        <begin position="441"/>
        <end position="464"/>
    </location>
</feature>
<keyword evidence="4 6" id="KW-1133">Transmembrane helix</keyword>
<feature type="transmembrane region" description="Helical" evidence="6">
    <location>
        <begin position="288"/>
        <end position="312"/>
    </location>
</feature>
<comment type="subcellular location">
    <subcellularLocation>
        <location evidence="1">Cell membrane</location>
        <topology evidence="1">Multi-pass membrane protein</topology>
    </subcellularLocation>
</comment>
<dbReference type="InterPro" id="IPR002797">
    <property type="entry name" value="Polysacc_synth"/>
</dbReference>
<feature type="transmembrane region" description="Helical" evidence="6">
    <location>
        <begin position="211"/>
        <end position="228"/>
    </location>
</feature>
<evidence type="ECO:0000256" key="5">
    <source>
        <dbReference type="ARBA" id="ARBA00023136"/>
    </source>
</evidence>
<feature type="transmembrane region" description="Helical" evidence="6">
    <location>
        <begin position="12"/>
        <end position="31"/>
    </location>
</feature>
<feature type="transmembrane region" description="Helical" evidence="6">
    <location>
        <begin position="145"/>
        <end position="164"/>
    </location>
</feature>
<keyword evidence="5 6" id="KW-0472">Membrane</keyword>
<dbReference type="InterPro" id="IPR050833">
    <property type="entry name" value="Poly_Biosynth_Transport"/>
</dbReference>
<evidence type="ECO:0000256" key="2">
    <source>
        <dbReference type="ARBA" id="ARBA00022475"/>
    </source>
</evidence>
<dbReference type="Pfam" id="PF01943">
    <property type="entry name" value="Polysacc_synt"/>
    <property type="match status" value="1"/>
</dbReference>
<proteinExistence type="predicted"/>
<dbReference type="RefSeq" id="WP_063262303.1">
    <property type="nucleotide sequence ID" value="NZ_LJKE01000084.1"/>
</dbReference>
<keyword evidence="3 6" id="KW-0812">Transmembrane</keyword>
<feature type="transmembrane region" description="Helical" evidence="6">
    <location>
        <begin position="170"/>
        <end position="191"/>
    </location>
</feature>
<evidence type="ECO:0000256" key="4">
    <source>
        <dbReference type="ARBA" id="ARBA00022989"/>
    </source>
</evidence>
<evidence type="ECO:0000256" key="3">
    <source>
        <dbReference type="ARBA" id="ARBA00022692"/>
    </source>
</evidence>
<protein>
    <submittedName>
        <fullName evidence="7">Membrane protein involved in the export of O-antigen teichoic acid lipoteichoic acid</fullName>
    </submittedName>
</protein>
<organism evidence="7 8">
    <name type="scientific">Bacillus cereus</name>
    <dbReference type="NCBI Taxonomy" id="1396"/>
    <lineage>
        <taxon>Bacteria</taxon>
        <taxon>Bacillati</taxon>
        <taxon>Bacillota</taxon>
        <taxon>Bacilli</taxon>
        <taxon>Bacillales</taxon>
        <taxon>Bacillaceae</taxon>
        <taxon>Bacillus</taxon>
        <taxon>Bacillus cereus group</taxon>
    </lineage>
</organism>
<dbReference type="Proteomes" id="UP000076482">
    <property type="component" value="Unassembled WGS sequence"/>
</dbReference>